<dbReference type="eggNOG" id="COG3842">
    <property type="taxonomic scope" value="Bacteria"/>
</dbReference>
<dbReference type="PROSITE" id="PS00211">
    <property type="entry name" value="ABC_TRANSPORTER_1"/>
    <property type="match status" value="1"/>
</dbReference>
<dbReference type="PROSITE" id="PS50893">
    <property type="entry name" value="ABC_TRANSPORTER_2"/>
    <property type="match status" value="1"/>
</dbReference>
<dbReference type="RefSeq" id="WP_007803747.1">
    <property type="nucleotide sequence ID" value="NZ_DS022279.1"/>
</dbReference>
<evidence type="ECO:0000313" key="6">
    <source>
        <dbReference type="EMBL" id="EAU47985.1"/>
    </source>
</evidence>
<dbReference type="OrthoDB" id="9802264at2"/>
<keyword evidence="7" id="KW-1185">Reference proteome</keyword>
<dbReference type="GO" id="GO:0043190">
    <property type="term" value="C:ATP-binding cassette (ABC) transporter complex"/>
    <property type="evidence" value="ECO:0007669"/>
    <property type="project" value="InterPro"/>
</dbReference>
<dbReference type="InterPro" id="IPR050093">
    <property type="entry name" value="ABC_SmlMolc_Importer"/>
</dbReference>
<name>Q0FUU6_SALBH</name>
<accession>Q0FUU6</accession>
<keyword evidence="3" id="KW-0547">Nucleotide-binding</keyword>
<protein>
    <submittedName>
        <fullName evidence="6">ABC transporter ATP-binding protein</fullName>
    </submittedName>
</protein>
<keyword evidence="4 6" id="KW-0067">ATP-binding</keyword>
<dbReference type="SUPFAM" id="SSF50331">
    <property type="entry name" value="MOP-like"/>
    <property type="match status" value="1"/>
</dbReference>
<dbReference type="HOGENOM" id="CLU_000604_1_1_5"/>
<feature type="domain" description="ABC transporter" evidence="5">
    <location>
        <begin position="4"/>
        <end position="234"/>
    </location>
</feature>
<gene>
    <name evidence="6" type="ORF">R2601_01060</name>
</gene>
<dbReference type="SMART" id="SM00382">
    <property type="entry name" value="AAA"/>
    <property type="match status" value="1"/>
</dbReference>
<dbReference type="InterPro" id="IPR003439">
    <property type="entry name" value="ABC_transporter-like_ATP-bd"/>
</dbReference>
<sequence>MSDLVLSALRKSYPGTIAVEGLDLTIAQGEMVAFLGPSGCGKTTTLRMVAGFITPTAGSISMKGRDITALPPNKRDMGMVFQSYALFPHMTVTQNIMFGLKCKKIPGEDAAKRLDSVLGMTGLTALKDRYPKQMSGGQQQRVALARVLALQPELLLFDEPLSNLDAKLRVQMRHDIRRLQKDVGITSLFVTHDQEEAMTIADRIVVMNKGRIEQEGSPREIYDHPATRFVADFIGTANLFEGEAGSGQFRTAAGLTLEVGALAPATGTSPALLLRPEKLHISPEGAPVDTPHLTTGRIERAVKLGGLMEYLVRLPSGESLLVHRQDRSDTGGLTEGVTATVGWRSEDARLVA</sequence>
<dbReference type="SUPFAM" id="SSF52540">
    <property type="entry name" value="P-loop containing nucleoside triphosphate hydrolases"/>
    <property type="match status" value="1"/>
</dbReference>
<dbReference type="FunFam" id="3.40.50.300:FF:000042">
    <property type="entry name" value="Maltose/maltodextrin ABC transporter, ATP-binding protein"/>
    <property type="match status" value="1"/>
</dbReference>
<dbReference type="Proteomes" id="UP000006230">
    <property type="component" value="Unassembled WGS sequence"/>
</dbReference>
<evidence type="ECO:0000256" key="2">
    <source>
        <dbReference type="ARBA" id="ARBA00022448"/>
    </source>
</evidence>
<proteinExistence type="inferred from homology"/>
<evidence type="ECO:0000313" key="7">
    <source>
        <dbReference type="Proteomes" id="UP000006230"/>
    </source>
</evidence>
<dbReference type="GO" id="GO:0016887">
    <property type="term" value="F:ATP hydrolysis activity"/>
    <property type="evidence" value="ECO:0007669"/>
    <property type="project" value="InterPro"/>
</dbReference>
<dbReference type="InterPro" id="IPR017871">
    <property type="entry name" value="ABC_transporter-like_CS"/>
</dbReference>
<dbReference type="Gene3D" id="2.40.50.100">
    <property type="match status" value="1"/>
</dbReference>
<evidence type="ECO:0000259" key="5">
    <source>
        <dbReference type="PROSITE" id="PS50893"/>
    </source>
</evidence>
<evidence type="ECO:0000256" key="1">
    <source>
        <dbReference type="ARBA" id="ARBA00005417"/>
    </source>
</evidence>
<dbReference type="InterPro" id="IPR027417">
    <property type="entry name" value="P-loop_NTPase"/>
</dbReference>
<dbReference type="STRING" id="314265.R2601_01060"/>
<dbReference type="Gene3D" id="3.40.50.300">
    <property type="entry name" value="P-loop containing nucleotide triphosphate hydrolases"/>
    <property type="match status" value="1"/>
</dbReference>
<evidence type="ECO:0000256" key="4">
    <source>
        <dbReference type="ARBA" id="ARBA00022840"/>
    </source>
</evidence>
<dbReference type="GO" id="GO:0005524">
    <property type="term" value="F:ATP binding"/>
    <property type="evidence" value="ECO:0007669"/>
    <property type="project" value="UniProtKB-KW"/>
</dbReference>
<dbReference type="InterPro" id="IPR008995">
    <property type="entry name" value="Mo/tungstate-bd_C_term_dom"/>
</dbReference>
<comment type="similarity">
    <text evidence="1">Belongs to the ABC transporter superfamily.</text>
</comment>
<dbReference type="GO" id="GO:0140359">
    <property type="term" value="F:ABC-type transporter activity"/>
    <property type="evidence" value="ECO:0007669"/>
    <property type="project" value="UniProtKB-ARBA"/>
</dbReference>
<dbReference type="Pfam" id="PF08402">
    <property type="entry name" value="TOBE_2"/>
    <property type="match status" value="1"/>
</dbReference>
<dbReference type="InterPro" id="IPR013611">
    <property type="entry name" value="Transp-assoc_OB_typ2"/>
</dbReference>
<reference evidence="6 7" key="1">
    <citation type="journal article" date="2010" name="J. Bacteriol.">
        <title>Genome sequences of Pelagibaca bermudensis HTCC2601T and Maritimibacter alkaliphilus HTCC2654T, the type strains of two marine Roseobacter genera.</title>
        <authorList>
            <person name="Thrash J.C."/>
            <person name="Cho J.C."/>
            <person name="Ferriera S."/>
            <person name="Johnson J."/>
            <person name="Vergin K.L."/>
            <person name="Giovannoni S.J."/>
        </authorList>
    </citation>
    <scope>NUCLEOTIDE SEQUENCE [LARGE SCALE GENOMIC DNA]</scope>
    <source>
        <strain evidence="7">DSM 26914 / JCM 13377 / KCTC 12554 / HTCC2601</strain>
    </source>
</reference>
<organism evidence="6 7">
    <name type="scientific">Salipiger bermudensis (strain DSM 26914 / JCM 13377 / KCTC 12554 / HTCC2601)</name>
    <name type="common">Pelagibaca bermudensis</name>
    <dbReference type="NCBI Taxonomy" id="314265"/>
    <lineage>
        <taxon>Bacteria</taxon>
        <taxon>Pseudomonadati</taxon>
        <taxon>Pseudomonadota</taxon>
        <taxon>Alphaproteobacteria</taxon>
        <taxon>Rhodobacterales</taxon>
        <taxon>Roseobacteraceae</taxon>
        <taxon>Salipiger</taxon>
    </lineage>
</organism>
<dbReference type="PANTHER" id="PTHR42781:SF4">
    <property type="entry name" value="SPERMIDINE_PUTRESCINE IMPORT ATP-BINDING PROTEIN POTA"/>
    <property type="match status" value="1"/>
</dbReference>
<dbReference type="PANTHER" id="PTHR42781">
    <property type="entry name" value="SPERMIDINE/PUTRESCINE IMPORT ATP-BINDING PROTEIN POTA"/>
    <property type="match status" value="1"/>
</dbReference>
<dbReference type="Pfam" id="PF00005">
    <property type="entry name" value="ABC_tran"/>
    <property type="match status" value="1"/>
</dbReference>
<evidence type="ECO:0000256" key="3">
    <source>
        <dbReference type="ARBA" id="ARBA00022741"/>
    </source>
</evidence>
<dbReference type="InterPro" id="IPR003593">
    <property type="entry name" value="AAA+_ATPase"/>
</dbReference>
<comment type="caution">
    <text evidence="6">The sequence shown here is derived from an EMBL/GenBank/DDBJ whole genome shotgun (WGS) entry which is preliminary data.</text>
</comment>
<dbReference type="EMBL" id="AATQ01000003">
    <property type="protein sequence ID" value="EAU47985.1"/>
    <property type="molecule type" value="Genomic_DNA"/>
</dbReference>
<dbReference type="AlphaFoldDB" id="Q0FUU6"/>
<keyword evidence="2" id="KW-0813">Transport</keyword>